<organism evidence="3 4">
    <name type="scientific">Oculimacula yallundae</name>
    <dbReference type="NCBI Taxonomy" id="86028"/>
    <lineage>
        <taxon>Eukaryota</taxon>
        <taxon>Fungi</taxon>
        <taxon>Dikarya</taxon>
        <taxon>Ascomycota</taxon>
        <taxon>Pezizomycotina</taxon>
        <taxon>Leotiomycetes</taxon>
        <taxon>Helotiales</taxon>
        <taxon>Ploettnerulaceae</taxon>
        <taxon>Oculimacula</taxon>
    </lineage>
</organism>
<keyword evidence="4" id="KW-1185">Reference proteome</keyword>
<keyword evidence="1" id="KW-0472">Membrane</keyword>
<name>A0ABR4BUL9_9HELO</name>
<dbReference type="PANTHER" id="PTHR42109">
    <property type="entry name" value="UNPLACED GENOMIC SCAFFOLD UM_SCAF_CONTIG_1.265, WHOLE GENOME SHOTGUN SEQUENCE"/>
    <property type="match status" value="1"/>
</dbReference>
<sequence length="267" mass="29605">MVHTEEAIAYAEICVYVPIFILTFIVVFRHGFKKQLGWIYLAIFCVVRVAGAVFKVQESKHPNKTNTEWSGILQSIGLSPLLMASLGLLKRVTDEVSNHVRSQNNSFANNRGISGIITKRATANSRRSRIIQVMQLPTMIALILCVVGGVDQADSSPSEIKTGKKYTKIGIIIFLFVYLLLSSLVVVTMKDVGNAMKGEKRIYFAVLCALPFIAVRLLWSVLSAFSHSRDFSLSGNGKPLIQLFMAVLEEFIVVCLYTLAGLTAHKY</sequence>
<dbReference type="EMBL" id="JAZHXI010000019">
    <property type="protein sequence ID" value="KAL2061308.1"/>
    <property type="molecule type" value="Genomic_DNA"/>
</dbReference>
<feature type="transmembrane region" description="Helical" evidence="1">
    <location>
        <begin position="239"/>
        <end position="262"/>
    </location>
</feature>
<evidence type="ECO:0000313" key="3">
    <source>
        <dbReference type="EMBL" id="KAL2061308.1"/>
    </source>
</evidence>
<dbReference type="PANTHER" id="PTHR42109:SF2">
    <property type="entry name" value="INTEGRAL MEMBRANE PROTEIN"/>
    <property type="match status" value="1"/>
</dbReference>
<protein>
    <recommendedName>
        <fullName evidence="2">DUF7702 domain-containing protein</fullName>
    </recommendedName>
</protein>
<feature type="domain" description="DUF7702" evidence="2">
    <location>
        <begin position="119"/>
        <end position="266"/>
    </location>
</feature>
<comment type="caution">
    <text evidence="3">The sequence shown here is derived from an EMBL/GenBank/DDBJ whole genome shotgun (WGS) entry which is preliminary data.</text>
</comment>
<feature type="transmembrane region" description="Helical" evidence="1">
    <location>
        <begin position="130"/>
        <end position="149"/>
    </location>
</feature>
<feature type="transmembrane region" description="Helical" evidence="1">
    <location>
        <begin position="38"/>
        <end position="57"/>
    </location>
</feature>
<dbReference type="InterPro" id="IPR056119">
    <property type="entry name" value="DUF7702"/>
</dbReference>
<reference evidence="3 4" key="1">
    <citation type="journal article" date="2024" name="Commun. Biol.">
        <title>Comparative genomic analysis of thermophilic fungi reveals convergent evolutionary adaptations and gene losses.</title>
        <authorList>
            <person name="Steindorff A.S."/>
            <person name="Aguilar-Pontes M.V."/>
            <person name="Robinson A.J."/>
            <person name="Andreopoulos B."/>
            <person name="LaButti K."/>
            <person name="Kuo A."/>
            <person name="Mondo S."/>
            <person name="Riley R."/>
            <person name="Otillar R."/>
            <person name="Haridas S."/>
            <person name="Lipzen A."/>
            <person name="Grimwood J."/>
            <person name="Schmutz J."/>
            <person name="Clum A."/>
            <person name="Reid I.D."/>
            <person name="Moisan M.C."/>
            <person name="Butler G."/>
            <person name="Nguyen T.T.M."/>
            <person name="Dewar K."/>
            <person name="Conant G."/>
            <person name="Drula E."/>
            <person name="Henrissat B."/>
            <person name="Hansel C."/>
            <person name="Singer S."/>
            <person name="Hutchinson M.I."/>
            <person name="de Vries R.P."/>
            <person name="Natvig D.O."/>
            <person name="Powell A.J."/>
            <person name="Tsang A."/>
            <person name="Grigoriev I.V."/>
        </authorList>
    </citation>
    <scope>NUCLEOTIDE SEQUENCE [LARGE SCALE GENOMIC DNA]</scope>
    <source>
        <strain evidence="3 4">CBS 494.80</strain>
    </source>
</reference>
<dbReference type="Pfam" id="PF24800">
    <property type="entry name" value="DUF7702"/>
    <property type="match status" value="2"/>
</dbReference>
<keyword evidence="1" id="KW-0812">Transmembrane</keyword>
<feature type="transmembrane region" description="Helical" evidence="1">
    <location>
        <begin position="201"/>
        <end position="219"/>
    </location>
</feature>
<evidence type="ECO:0000313" key="4">
    <source>
        <dbReference type="Proteomes" id="UP001595075"/>
    </source>
</evidence>
<evidence type="ECO:0000256" key="1">
    <source>
        <dbReference type="SAM" id="Phobius"/>
    </source>
</evidence>
<keyword evidence="1" id="KW-1133">Transmembrane helix</keyword>
<feature type="transmembrane region" description="Helical" evidence="1">
    <location>
        <begin position="169"/>
        <end position="189"/>
    </location>
</feature>
<gene>
    <name evidence="3" type="ORF">VTL71DRAFT_7581</name>
</gene>
<accession>A0ABR4BUL9</accession>
<dbReference type="Proteomes" id="UP001595075">
    <property type="component" value="Unassembled WGS sequence"/>
</dbReference>
<evidence type="ECO:0000259" key="2">
    <source>
        <dbReference type="Pfam" id="PF24800"/>
    </source>
</evidence>
<feature type="domain" description="DUF7702" evidence="2">
    <location>
        <begin position="3"/>
        <end position="99"/>
    </location>
</feature>
<proteinExistence type="predicted"/>
<feature type="transmembrane region" description="Helical" evidence="1">
    <location>
        <begin position="7"/>
        <end position="26"/>
    </location>
</feature>